<organism evidence="1 2">
    <name type="scientific">Datura stramonium</name>
    <name type="common">Jimsonweed</name>
    <name type="synonym">Common thornapple</name>
    <dbReference type="NCBI Taxonomy" id="4076"/>
    <lineage>
        <taxon>Eukaryota</taxon>
        <taxon>Viridiplantae</taxon>
        <taxon>Streptophyta</taxon>
        <taxon>Embryophyta</taxon>
        <taxon>Tracheophyta</taxon>
        <taxon>Spermatophyta</taxon>
        <taxon>Magnoliopsida</taxon>
        <taxon>eudicotyledons</taxon>
        <taxon>Gunneridae</taxon>
        <taxon>Pentapetalae</taxon>
        <taxon>asterids</taxon>
        <taxon>lamiids</taxon>
        <taxon>Solanales</taxon>
        <taxon>Solanaceae</taxon>
        <taxon>Solanoideae</taxon>
        <taxon>Datureae</taxon>
        <taxon>Datura</taxon>
    </lineage>
</organism>
<feature type="non-terminal residue" evidence="1">
    <location>
        <position position="1"/>
    </location>
</feature>
<dbReference type="PANTHER" id="PTHR47597:SF2">
    <property type="entry name" value="LIPOYL-BINDING DOMAIN-CONTAINING PROTEIN"/>
    <property type="match status" value="1"/>
</dbReference>
<comment type="caution">
    <text evidence="1">The sequence shown here is derived from an EMBL/GenBank/DDBJ whole genome shotgun (WGS) entry which is preliminary data.</text>
</comment>
<protein>
    <submittedName>
        <fullName evidence="1">Uncharacterized protein</fullName>
    </submittedName>
</protein>
<proteinExistence type="predicted"/>
<dbReference type="EMBL" id="JACEIK010000279">
    <property type="protein sequence ID" value="MCD7453986.1"/>
    <property type="molecule type" value="Genomic_DNA"/>
</dbReference>
<dbReference type="Proteomes" id="UP000823775">
    <property type="component" value="Unassembled WGS sequence"/>
</dbReference>
<evidence type="ECO:0000313" key="2">
    <source>
        <dbReference type="Proteomes" id="UP000823775"/>
    </source>
</evidence>
<dbReference type="PANTHER" id="PTHR47597">
    <property type="entry name" value="IS A MEMBER OF THE PF|00364 BIOTIN-REQUIRING ENZYMES FAMILY-RELATED"/>
    <property type="match status" value="1"/>
</dbReference>
<dbReference type="SUPFAM" id="SSF51230">
    <property type="entry name" value="Single hybrid motif"/>
    <property type="match status" value="1"/>
</dbReference>
<name>A0ABS8S6S3_DATST</name>
<dbReference type="Gene3D" id="2.40.50.100">
    <property type="match status" value="1"/>
</dbReference>
<accession>A0ABS8S6S3</accession>
<sequence length="273" mass="29877">ALITEVCDNTEVAELKLKVGGFEMHLKRKIEAPIVHAPVVSALPSLPPSASKLTVPASPMKSSSEKISPFTNIDVEKSEKLAALEATGANGFILVSSPSVGSFRRARTLKGKKQPPACKEGDVIKVGQTVGFLVQFGTELAVKSDAAGEVLKLFFNDDVVDHKVMSPGTGHYGFDIISFQNNGAFIFHILEDKEVSQGTPWANFSREEREVCMRTEKKNRADDCTDYEENGESKSDGHDLQLTCTREMISVGTLKPVKQKRNDKVGVQVDRWL</sequence>
<dbReference type="InterPro" id="IPR011053">
    <property type="entry name" value="Single_hybrid_motif"/>
</dbReference>
<gene>
    <name evidence="1" type="ORF">HAX54_023053</name>
</gene>
<reference evidence="1 2" key="1">
    <citation type="journal article" date="2021" name="BMC Genomics">
        <title>Datura genome reveals duplications of psychoactive alkaloid biosynthetic genes and high mutation rate following tissue culture.</title>
        <authorList>
            <person name="Rajewski A."/>
            <person name="Carter-House D."/>
            <person name="Stajich J."/>
            <person name="Litt A."/>
        </authorList>
    </citation>
    <scope>NUCLEOTIDE SEQUENCE [LARGE SCALE GENOMIC DNA]</scope>
    <source>
        <strain evidence="1">AR-01</strain>
    </source>
</reference>
<evidence type="ECO:0000313" key="1">
    <source>
        <dbReference type="EMBL" id="MCD7453986.1"/>
    </source>
</evidence>
<dbReference type="InterPro" id="IPR053217">
    <property type="entry name" value="ACC_Biotin_Carrier"/>
</dbReference>
<keyword evidence="2" id="KW-1185">Reference proteome</keyword>